<dbReference type="AlphaFoldDB" id="A0A6N2YJ07"/>
<dbReference type="InterPro" id="IPR005107">
    <property type="entry name" value="CO_DH_flav_C"/>
</dbReference>
<dbReference type="SUPFAM" id="SSF55447">
    <property type="entry name" value="CO dehydrogenase flavoprotein C-terminal domain-like"/>
    <property type="match status" value="1"/>
</dbReference>
<feature type="domain" description="FAD-binding PCMH-type" evidence="3">
    <location>
        <begin position="1"/>
        <end position="162"/>
    </location>
</feature>
<dbReference type="InterPro" id="IPR051312">
    <property type="entry name" value="Diverse_Substr_Oxidored"/>
</dbReference>
<accession>A0A6N2YJ07</accession>
<dbReference type="InterPro" id="IPR016169">
    <property type="entry name" value="FAD-bd_PCMH_sub2"/>
</dbReference>
<dbReference type="SMART" id="SM01092">
    <property type="entry name" value="CO_deh_flav_C"/>
    <property type="match status" value="1"/>
</dbReference>
<dbReference type="GO" id="GO:0016491">
    <property type="term" value="F:oxidoreductase activity"/>
    <property type="evidence" value="ECO:0007669"/>
    <property type="project" value="UniProtKB-KW"/>
</dbReference>
<dbReference type="Pfam" id="PF00941">
    <property type="entry name" value="FAD_binding_5"/>
    <property type="match status" value="1"/>
</dbReference>
<dbReference type="Gene3D" id="3.30.390.50">
    <property type="entry name" value="CO dehydrogenase flavoprotein, C-terminal domain"/>
    <property type="match status" value="1"/>
</dbReference>
<dbReference type="PANTHER" id="PTHR42659">
    <property type="entry name" value="XANTHINE DEHYDROGENASE SUBUNIT C-RELATED"/>
    <property type="match status" value="1"/>
</dbReference>
<dbReference type="PROSITE" id="PS51387">
    <property type="entry name" value="FAD_PCMH"/>
    <property type="match status" value="1"/>
</dbReference>
<evidence type="ECO:0000256" key="1">
    <source>
        <dbReference type="ARBA" id="ARBA00022630"/>
    </source>
</evidence>
<dbReference type="EMBL" id="CACRUX010000002">
    <property type="protein sequence ID" value="VYT66891.1"/>
    <property type="molecule type" value="Genomic_DNA"/>
</dbReference>
<dbReference type="Gene3D" id="3.30.465.10">
    <property type="match status" value="1"/>
</dbReference>
<dbReference type="InterPro" id="IPR036318">
    <property type="entry name" value="FAD-bd_PCMH-like_sf"/>
</dbReference>
<evidence type="ECO:0000313" key="4">
    <source>
        <dbReference type="EMBL" id="VYT66891.1"/>
    </source>
</evidence>
<dbReference type="InterPro" id="IPR036683">
    <property type="entry name" value="CO_DH_flav_C_dom_sf"/>
</dbReference>
<dbReference type="InterPro" id="IPR016166">
    <property type="entry name" value="FAD-bd_PCMH"/>
</dbReference>
<dbReference type="InterPro" id="IPR002346">
    <property type="entry name" value="Mopterin_DH_FAD-bd"/>
</dbReference>
<sequence length="262" mass="29010">MLMYRQLLQPKTVAEAYEMALKFKTAPFLAGGCWIGLGKWRWPSVIDMSGLGLDYIREEDDYYAIGAMATQGDVERFAPFQTYAKGLLVKAVHPILGVQFRNMATMGGSVAARFGFSDILPALLALEAEVMLHQNGVMPLSEYMNIKEKDVLVEIRVPKKVTAVAIHTLRKSTSDFPFLTGSIRKDETGYHIYIGCRPAAVREAVKAGKLLSAKGITALEEAMATAADEIAFQTNSHASADYRAAMTKVLVKRLVQEVEQWR</sequence>
<name>A0A6N2YJ07_9FIRM</name>
<reference evidence="4" key="1">
    <citation type="submission" date="2019-11" db="EMBL/GenBank/DDBJ databases">
        <authorList>
            <person name="Feng L."/>
        </authorList>
    </citation>
    <scope>NUCLEOTIDE SEQUENCE</scope>
    <source>
        <strain evidence="4">VrattiLFYP33</strain>
    </source>
</reference>
<gene>
    <name evidence="4" type="primary">cutM</name>
    <name evidence="4" type="ORF">VRLFYP33_00271</name>
</gene>
<evidence type="ECO:0000259" key="3">
    <source>
        <dbReference type="PROSITE" id="PS51387"/>
    </source>
</evidence>
<evidence type="ECO:0000256" key="2">
    <source>
        <dbReference type="ARBA" id="ARBA00023002"/>
    </source>
</evidence>
<protein>
    <submittedName>
        <fullName evidence="4">Carbon monoxide dehydrogenase medium chain</fullName>
        <ecNumber evidence="4">1.2.99.2</ecNumber>
    </submittedName>
</protein>
<dbReference type="SUPFAM" id="SSF56176">
    <property type="entry name" value="FAD-binding/transporter-associated domain-like"/>
    <property type="match status" value="1"/>
</dbReference>
<dbReference type="RefSeq" id="WP_156703903.1">
    <property type="nucleotide sequence ID" value="NZ_CACRUX010000002.1"/>
</dbReference>
<organism evidence="4">
    <name type="scientific">Veillonella ratti</name>
    <dbReference type="NCBI Taxonomy" id="103892"/>
    <lineage>
        <taxon>Bacteria</taxon>
        <taxon>Bacillati</taxon>
        <taxon>Bacillota</taxon>
        <taxon>Negativicutes</taxon>
        <taxon>Veillonellales</taxon>
        <taxon>Veillonellaceae</taxon>
        <taxon>Veillonella</taxon>
    </lineage>
</organism>
<dbReference type="GO" id="GO:0071949">
    <property type="term" value="F:FAD binding"/>
    <property type="evidence" value="ECO:0007669"/>
    <property type="project" value="InterPro"/>
</dbReference>
<proteinExistence type="predicted"/>
<dbReference type="EC" id="1.2.99.2" evidence="4"/>
<dbReference type="PANTHER" id="PTHR42659:SF9">
    <property type="entry name" value="XANTHINE DEHYDROGENASE FAD-BINDING SUBUNIT XDHB-RELATED"/>
    <property type="match status" value="1"/>
</dbReference>
<keyword evidence="2 4" id="KW-0560">Oxidoreductase</keyword>
<keyword evidence="1" id="KW-0285">Flavoprotein</keyword>